<name>A0A811N3W5_9POAL</name>
<dbReference type="GO" id="GO:0042742">
    <property type="term" value="P:defense response to bacterium"/>
    <property type="evidence" value="ECO:0007669"/>
    <property type="project" value="UniProtKB-ARBA"/>
</dbReference>
<dbReference type="SUPFAM" id="SSF52058">
    <property type="entry name" value="L domain-like"/>
    <property type="match status" value="1"/>
</dbReference>
<feature type="domain" description="NB-ARC" evidence="9">
    <location>
        <begin position="224"/>
        <end position="373"/>
    </location>
</feature>
<dbReference type="InterPro" id="IPR042197">
    <property type="entry name" value="Apaf_helical"/>
</dbReference>
<dbReference type="PANTHER" id="PTHR36766">
    <property type="entry name" value="PLANT BROAD-SPECTRUM MILDEW RESISTANCE PROTEIN RPW8"/>
    <property type="match status" value="1"/>
</dbReference>
<dbReference type="InterPro" id="IPR032675">
    <property type="entry name" value="LRR_dom_sf"/>
</dbReference>
<keyword evidence="6" id="KW-0067">ATP-binding</keyword>
<dbReference type="GO" id="GO:0002758">
    <property type="term" value="P:innate immune response-activating signaling pathway"/>
    <property type="evidence" value="ECO:0007669"/>
    <property type="project" value="UniProtKB-ARBA"/>
</dbReference>
<proteinExistence type="inferred from homology"/>
<dbReference type="Gene3D" id="1.10.8.430">
    <property type="entry name" value="Helical domain of apoptotic protease-activating factors"/>
    <property type="match status" value="1"/>
</dbReference>
<dbReference type="Pfam" id="PF23559">
    <property type="entry name" value="WHD_DRP"/>
    <property type="match status" value="1"/>
</dbReference>
<dbReference type="InterPro" id="IPR027417">
    <property type="entry name" value="P-loop_NTPase"/>
</dbReference>
<organism evidence="13 14">
    <name type="scientific">Miscanthus lutarioriparius</name>
    <dbReference type="NCBI Taxonomy" id="422564"/>
    <lineage>
        <taxon>Eukaryota</taxon>
        <taxon>Viridiplantae</taxon>
        <taxon>Streptophyta</taxon>
        <taxon>Embryophyta</taxon>
        <taxon>Tracheophyta</taxon>
        <taxon>Spermatophyta</taxon>
        <taxon>Magnoliopsida</taxon>
        <taxon>Liliopsida</taxon>
        <taxon>Poales</taxon>
        <taxon>Poaceae</taxon>
        <taxon>PACMAD clade</taxon>
        <taxon>Panicoideae</taxon>
        <taxon>Andropogonodae</taxon>
        <taxon>Andropogoneae</taxon>
        <taxon>Saccharinae</taxon>
        <taxon>Miscanthus</taxon>
    </lineage>
</organism>
<dbReference type="FunFam" id="1.10.10.10:FF:000322">
    <property type="entry name" value="Probable disease resistance protein At1g63360"/>
    <property type="match status" value="1"/>
</dbReference>
<evidence type="ECO:0000259" key="10">
    <source>
        <dbReference type="Pfam" id="PF18052"/>
    </source>
</evidence>
<dbReference type="Pfam" id="PF00931">
    <property type="entry name" value="NB-ARC"/>
    <property type="match status" value="1"/>
</dbReference>
<dbReference type="Pfam" id="PF23598">
    <property type="entry name" value="LRR_14"/>
    <property type="match status" value="1"/>
</dbReference>
<keyword evidence="4" id="KW-0547">Nucleotide-binding</keyword>
<dbReference type="PRINTS" id="PR00364">
    <property type="entry name" value="DISEASERSIST"/>
</dbReference>
<evidence type="ECO:0000259" key="9">
    <source>
        <dbReference type="Pfam" id="PF00931"/>
    </source>
</evidence>
<dbReference type="SMART" id="SM00369">
    <property type="entry name" value="LRR_TYP"/>
    <property type="match status" value="3"/>
</dbReference>
<gene>
    <name evidence="13" type="ORF">NCGR_LOCUS10607</name>
</gene>
<dbReference type="Gene3D" id="3.40.50.300">
    <property type="entry name" value="P-loop containing nucleotide triphosphate hydrolases"/>
    <property type="match status" value="1"/>
</dbReference>
<feature type="region of interest" description="Disordered" evidence="8">
    <location>
        <begin position="88"/>
        <end position="107"/>
    </location>
</feature>
<dbReference type="Gene3D" id="3.80.10.10">
    <property type="entry name" value="Ribonuclease Inhibitor"/>
    <property type="match status" value="1"/>
</dbReference>
<keyword evidence="7" id="KW-0175">Coiled coil</keyword>
<keyword evidence="3" id="KW-0677">Repeat</keyword>
<dbReference type="OrthoDB" id="589248at2759"/>
<dbReference type="Gene3D" id="1.20.5.4130">
    <property type="match status" value="1"/>
</dbReference>
<comment type="caution">
    <text evidence="13">The sequence shown here is derived from an EMBL/GenBank/DDBJ whole genome shotgun (WGS) entry which is preliminary data.</text>
</comment>
<dbReference type="Gene3D" id="1.10.10.10">
    <property type="entry name" value="Winged helix-like DNA-binding domain superfamily/Winged helix DNA-binding domain"/>
    <property type="match status" value="1"/>
</dbReference>
<protein>
    <submittedName>
        <fullName evidence="13">Uncharacterized protein</fullName>
    </submittedName>
</protein>
<evidence type="ECO:0000313" key="14">
    <source>
        <dbReference type="Proteomes" id="UP000604825"/>
    </source>
</evidence>
<feature type="domain" description="Disease resistance protein winged helix" evidence="11">
    <location>
        <begin position="461"/>
        <end position="533"/>
    </location>
</feature>
<keyword evidence="14" id="KW-1185">Reference proteome</keyword>
<evidence type="ECO:0000313" key="13">
    <source>
        <dbReference type="EMBL" id="CAD6215344.1"/>
    </source>
</evidence>
<dbReference type="Pfam" id="PF18052">
    <property type="entry name" value="Rx_N"/>
    <property type="match status" value="1"/>
</dbReference>
<evidence type="ECO:0000256" key="1">
    <source>
        <dbReference type="ARBA" id="ARBA00008894"/>
    </source>
</evidence>
<evidence type="ECO:0000256" key="8">
    <source>
        <dbReference type="SAM" id="MobiDB-lite"/>
    </source>
</evidence>
<dbReference type="InterPro" id="IPR036388">
    <property type="entry name" value="WH-like_DNA-bd_sf"/>
</dbReference>
<dbReference type="EMBL" id="CAJGYO010000002">
    <property type="protein sequence ID" value="CAD6215344.1"/>
    <property type="molecule type" value="Genomic_DNA"/>
</dbReference>
<evidence type="ECO:0000256" key="3">
    <source>
        <dbReference type="ARBA" id="ARBA00022737"/>
    </source>
</evidence>
<feature type="domain" description="Disease resistance N-terminal" evidence="10">
    <location>
        <begin position="15"/>
        <end position="85"/>
    </location>
</feature>
<accession>A0A811N3W5</accession>
<evidence type="ECO:0000256" key="2">
    <source>
        <dbReference type="ARBA" id="ARBA00022614"/>
    </source>
</evidence>
<evidence type="ECO:0000256" key="6">
    <source>
        <dbReference type="ARBA" id="ARBA00022840"/>
    </source>
</evidence>
<dbReference type="InterPro" id="IPR041118">
    <property type="entry name" value="Rx_N"/>
</dbReference>
<dbReference type="GO" id="GO:0009626">
    <property type="term" value="P:plant-type hypersensitive response"/>
    <property type="evidence" value="ECO:0007669"/>
    <property type="project" value="UniProtKB-ARBA"/>
</dbReference>
<keyword evidence="2" id="KW-0433">Leucine-rich repeat</keyword>
<evidence type="ECO:0000256" key="4">
    <source>
        <dbReference type="ARBA" id="ARBA00022741"/>
    </source>
</evidence>
<keyword evidence="5" id="KW-0611">Plant defense</keyword>
<dbReference type="GO" id="GO:0043531">
    <property type="term" value="F:ADP binding"/>
    <property type="evidence" value="ECO:0007669"/>
    <property type="project" value="InterPro"/>
</dbReference>
<dbReference type="Proteomes" id="UP000604825">
    <property type="component" value="Unassembled WGS sequence"/>
</dbReference>
<evidence type="ECO:0000256" key="5">
    <source>
        <dbReference type="ARBA" id="ARBA00022821"/>
    </source>
</evidence>
<feature type="domain" description="Disease resistance R13L4/SHOC-2-like LRR" evidence="12">
    <location>
        <begin position="581"/>
        <end position="855"/>
    </location>
</feature>
<reference evidence="13" key="1">
    <citation type="submission" date="2020-10" db="EMBL/GenBank/DDBJ databases">
        <authorList>
            <person name="Han B."/>
            <person name="Lu T."/>
            <person name="Zhao Q."/>
            <person name="Huang X."/>
            <person name="Zhao Y."/>
        </authorList>
    </citation>
    <scope>NUCLEOTIDE SEQUENCE</scope>
</reference>
<evidence type="ECO:0000256" key="7">
    <source>
        <dbReference type="ARBA" id="ARBA00023054"/>
    </source>
</evidence>
<dbReference type="GO" id="GO:0005524">
    <property type="term" value="F:ATP binding"/>
    <property type="evidence" value="ECO:0007669"/>
    <property type="project" value="UniProtKB-KW"/>
</dbReference>
<dbReference type="AlphaFoldDB" id="A0A811N3W5"/>
<dbReference type="InterPro" id="IPR055414">
    <property type="entry name" value="LRR_R13L4/SHOC2-like"/>
</dbReference>
<dbReference type="InterPro" id="IPR003591">
    <property type="entry name" value="Leu-rich_rpt_typical-subtyp"/>
</dbReference>
<dbReference type="InterPro" id="IPR002182">
    <property type="entry name" value="NB-ARC"/>
</dbReference>
<sequence>MAVVLGAFAAKLAGILMGIAKEEVEMLLGVPGEITKLEMTLGDLSAIMADAEVARIRSNTVERWVRELKDAMYDVDDILDLCQIMEKGTGGEEDRDPTTIPSRTASSRCFSITPPTTMFFCFRNPVAAHEIGRKIKALNKRLRDIAERSSRFGFIVRELHSSILHSTNGAAAGSLLGSSDSIVRSGVVGDKIQRDAQDLVTLLLQDEVDADAHRTSSGNVIVSAAITGAGGIGKTTLARMVFNNDKVEQSFDERIWLSINKEVDQLSVLRSVIAALCGGSAVGDSRALLECALKQAVRQKKLLVVMDDVWSEDVWSGLLSAPLADAAAPGSRVLVTTRNDEVAREMKARHVHRVGKLEGDDAWVLLKKQVVSDEIDEVEVDGLLKDIGMKIVEKCEGLPLAIKVLGGHLFHISKTRDAWARVCDHFAWSISGIDDDINKAVYLSYEELPSDLKQCFVYCSLFPNNEPIRREDIVNLWISEGYVNNKTTALSELFEDVGLKHYRELVSRNLLEPKKGSYGHSACTMHDVIRSFAQYITKHEGVLVGEGQDANIALAAAPKIRRLCISNQVVEPGILRKQVSLRTLMLFGSTVVNSKELWSNLSSCLRVLYLDNVNLDELPDTICHLKHLRCLSLCATSISTIPEVIGDLQFLQGIELVKCSNISQLPNSILKLRKLRLLNIRETKITSVPRGFGKLRDLVIMGGFPTHSEDGAEGWCSLEELGSLTKLRVLDVIGLEKAPPGSVAARAKLCNKEHLKELNMKFTSQLGDNGELRSNISKEEQDQAEQVLGNLCPPACIEELVIKGYYGLGLPQWARMMTALFRALRRLVLEGYACCEQLPNGLGQLPFLDYLWIDQAPAIQCIGHGFLLTPSSDGQDNATLGTATDLIMSRQSPASLISRGAGFAFPKLTALGFEGMSGWTEWDWEQQIPAMPALEGLTIDGCKLHRLPPGLSCHATQLTLLDLRNVLNLVTVESFPSLTELKLWDNPRLESVISCPRLHKITICSCPMLKLLENVPALGTAMWMDLGAETLPTYLQEAELSKLNVYCRPSLFKLISLQYDTPEWGKVQHVQRMKAYAMEAPGDGLKGYMDYTKEPYSFRAHLF</sequence>
<dbReference type="SUPFAM" id="SSF52540">
    <property type="entry name" value="P-loop containing nucleoside triphosphate hydrolases"/>
    <property type="match status" value="1"/>
</dbReference>
<dbReference type="PANTHER" id="PTHR36766:SF36">
    <property type="entry name" value="AAA+ ATPASE DOMAIN-CONTAINING PROTEIN"/>
    <property type="match status" value="1"/>
</dbReference>
<evidence type="ECO:0000259" key="11">
    <source>
        <dbReference type="Pfam" id="PF23559"/>
    </source>
</evidence>
<comment type="similarity">
    <text evidence="1">Belongs to the disease resistance NB-LRR family.</text>
</comment>
<evidence type="ECO:0000259" key="12">
    <source>
        <dbReference type="Pfam" id="PF23598"/>
    </source>
</evidence>
<dbReference type="InterPro" id="IPR058922">
    <property type="entry name" value="WHD_DRP"/>
</dbReference>